<dbReference type="InterPro" id="IPR015914">
    <property type="entry name" value="PAPs_N"/>
</dbReference>
<keyword evidence="5 9" id="KW-0732">Signal</keyword>
<feature type="domain" description="Purple acid phosphatase N-terminal" evidence="12">
    <location>
        <begin position="72"/>
        <end position="182"/>
    </location>
</feature>
<dbReference type="PANTHER" id="PTHR22953:SF15">
    <property type="entry name" value="PURPLE ACID PHOSPHATASE 13"/>
    <property type="match status" value="1"/>
</dbReference>
<dbReference type="InterPro" id="IPR025733">
    <property type="entry name" value="PAPs_C"/>
</dbReference>
<evidence type="ECO:0000259" key="12">
    <source>
        <dbReference type="Pfam" id="PF16656"/>
    </source>
</evidence>
<dbReference type="InterPro" id="IPR039331">
    <property type="entry name" value="PAPs-like"/>
</dbReference>
<dbReference type="Pfam" id="PF00149">
    <property type="entry name" value="Metallophos"/>
    <property type="match status" value="1"/>
</dbReference>
<dbReference type="InterPro" id="IPR029052">
    <property type="entry name" value="Metallo-depent_PP-like"/>
</dbReference>
<dbReference type="AlphaFoldDB" id="A0ABC8RJM1"/>
<evidence type="ECO:0000313" key="14">
    <source>
        <dbReference type="Proteomes" id="UP001642360"/>
    </source>
</evidence>
<evidence type="ECO:0000256" key="1">
    <source>
        <dbReference type="ARBA" id="ARBA00000032"/>
    </source>
</evidence>
<evidence type="ECO:0000259" key="10">
    <source>
        <dbReference type="Pfam" id="PF00149"/>
    </source>
</evidence>
<evidence type="ECO:0000256" key="3">
    <source>
        <dbReference type="ARBA" id="ARBA00001962"/>
    </source>
</evidence>
<protein>
    <recommendedName>
        <fullName evidence="9">Purple acid phosphatase</fullName>
        <ecNumber evidence="9">3.1.3.2</ecNumber>
    </recommendedName>
</protein>
<comment type="cofactor">
    <cofactor evidence="2">
        <name>Zn(2+)</name>
        <dbReference type="ChEBI" id="CHEBI:29105"/>
    </cofactor>
</comment>
<feature type="domain" description="Purple acid phosphatase C-terminal" evidence="11">
    <location>
        <begin position="483"/>
        <end position="521"/>
    </location>
</feature>
<dbReference type="PANTHER" id="PTHR22953">
    <property type="entry name" value="ACID PHOSPHATASE RELATED"/>
    <property type="match status" value="1"/>
</dbReference>
<keyword evidence="14" id="KW-1185">Reference proteome</keyword>
<sequence>MGLQSVTGIVLPLLVLVGLVLVVQGKSSKIPTTLEGPFKPVTVPLDQRFRGHAVDLPDTDPRVKRTVKGFQPEQISVSLSSTFDSVWISWITGEFQIGDKIKPLDPATVGSVVYYGKWRLNEKATGHSLIYNQLYPFEGLQNYTSGIIHHVRLTGLKPDTLYYYRCGDPSIQAMSNLYYFKTMPVSGPRSYPKRIALVGDLGLTYNTTSTIDHLRRNRPDLILLIGDVCYANMYLTNGTGSDCYSCTFKNTPIHETYQPRWDYWGRTRTRHLDSTHYEPLVSRVPIMVVEGNHELEEQVGKKTFEAYSSRFAFPSEESGSPSKFYYSFDAGGIHFIMLGAYINFNRSGDQYKWLVRDLAKVNRKVTPWLVATWHPPWYNSYKAHYREAECMMTSMEELLYNYGVDLVFNGHVHAYERSNRVYNYTLDPCGPVYITIGDGGNREKMAILHADEPGNCPRPSIKPDKIGGFCAHNFTSGPAAGKFCWDRQPDYSAFRESSFGHGILEVKNATHALWTWHRNQDMYNKAGDQIYIVRQPGKCPVKRQVTNLCFYSRRLLNETTGPKQQLLQGASTFEVTGEKEDLR</sequence>
<dbReference type="GO" id="GO:0003993">
    <property type="term" value="F:acid phosphatase activity"/>
    <property type="evidence" value="ECO:0007669"/>
    <property type="project" value="UniProtKB-EC"/>
</dbReference>
<evidence type="ECO:0000256" key="7">
    <source>
        <dbReference type="ARBA" id="ARBA00022833"/>
    </source>
</evidence>
<dbReference type="EMBL" id="CAUOFW020001464">
    <property type="protein sequence ID" value="CAK9145159.1"/>
    <property type="molecule type" value="Genomic_DNA"/>
</dbReference>
<dbReference type="EC" id="3.1.3.2" evidence="9"/>
<evidence type="ECO:0000256" key="8">
    <source>
        <dbReference type="ARBA" id="ARBA00023180"/>
    </source>
</evidence>
<comment type="similarity">
    <text evidence="4 9">Belongs to the metallophosphoesterase superfamily. Purple acid phosphatase family.</text>
</comment>
<evidence type="ECO:0000259" key="11">
    <source>
        <dbReference type="Pfam" id="PF14008"/>
    </source>
</evidence>
<keyword evidence="7" id="KW-0862">Zinc</keyword>
<dbReference type="Gene3D" id="2.60.40.380">
    <property type="entry name" value="Purple acid phosphatase-like, N-terminal"/>
    <property type="match status" value="1"/>
</dbReference>
<dbReference type="InterPro" id="IPR041792">
    <property type="entry name" value="MPP_PAP"/>
</dbReference>
<evidence type="ECO:0000256" key="9">
    <source>
        <dbReference type="RuleBase" id="RU361203"/>
    </source>
</evidence>
<dbReference type="Pfam" id="PF16656">
    <property type="entry name" value="Pur_ac_phosph_N"/>
    <property type="match status" value="1"/>
</dbReference>
<comment type="catalytic activity">
    <reaction evidence="1 9">
        <text>a phosphate monoester + H2O = an alcohol + phosphate</text>
        <dbReference type="Rhea" id="RHEA:15017"/>
        <dbReference type="ChEBI" id="CHEBI:15377"/>
        <dbReference type="ChEBI" id="CHEBI:30879"/>
        <dbReference type="ChEBI" id="CHEBI:43474"/>
        <dbReference type="ChEBI" id="CHEBI:67140"/>
        <dbReference type="EC" id="3.1.3.2"/>
    </reaction>
</comment>
<comment type="caution">
    <text evidence="13">The sequence shown here is derived from an EMBL/GenBank/DDBJ whole genome shotgun (WGS) entry which is preliminary data.</text>
</comment>
<evidence type="ECO:0000256" key="4">
    <source>
        <dbReference type="ARBA" id="ARBA00008723"/>
    </source>
</evidence>
<dbReference type="Pfam" id="PF14008">
    <property type="entry name" value="Metallophos_C"/>
    <property type="match status" value="1"/>
</dbReference>
<dbReference type="Proteomes" id="UP001642360">
    <property type="component" value="Unassembled WGS sequence"/>
</dbReference>
<keyword evidence="6 9" id="KW-0378">Hydrolase</keyword>
<dbReference type="SUPFAM" id="SSF56300">
    <property type="entry name" value="Metallo-dependent phosphatases"/>
    <property type="match status" value="1"/>
</dbReference>
<reference evidence="13 14" key="1">
    <citation type="submission" date="2024-02" db="EMBL/GenBank/DDBJ databases">
        <authorList>
            <person name="Vignale AGUSTIN F."/>
            <person name="Sosa J E."/>
            <person name="Modenutti C."/>
        </authorList>
    </citation>
    <scope>NUCLEOTIDE SEQUENCE [LARGE SCALE GENOMIC DNA]</scope>
</reference>
<dbReference type="CDD" id="cd00839">
    <property type="entry name" value="MPP_PAPs"/>
    <property type="match status" value="1"/>
</dbReference>
<evidence type="ECO:0000313" key="13">
    <source>
        <dbReference type="EMBL" id="CAK9145159.1"/>
    </source>
</evidence>
<keyword evidence="8" id="KW-0325">Glycoprotein</keyword>
<dbReference type="Gene3D" id="3.60.21.10">
    <property type="match status" value="2"/>
</dbReference>
<feature type="chain" id="PRO_5044532943" description="Purple acid phosphatase" evidence="9">
    <location>
        <begin position="26"/>
        <end position="583"/>
    </location>
</feature>
<organism evidence="13 14">
    <name type="scientific">Ilex paraguariensis</name>
    <name type="common">yerba mate</name>
    <dbReference type="NCBI Taxonomy" id="185542"/>
    <lineage>
        <taxon>Eukaryota</taxon>
        <taxon>Viridiplantae</taxon>
        <taxon>Streptophyta</taxon>
        <taxon>Embryophyta</taxon>
        <taxon>Tracheophyta</taxon>
        <taxon>Spermatophyta</taxon>
        <taxon>Magnoliopsida</taxon>
        <taxon>eudicotyledons</taxon>
        <taxon>Gunneridae</taxon>
        <taxon>Pentapetalae</taxon>
        <taxon>asterids</taxon>
        <taxon>campanulids</taxon>
        <taxon>Aquifoliales</taxon>
        <taxon>Aquifoliaceae</taxon>
        <taxon>Ilex</taxon>
    </lineage>
</organism>
<comment type="cofactor">
    <cofactor evidence="3">
        <name>Fe cation</name>
        <dbReference type="ChEBI" id="CHEBI:24875"/>
    </cofactor>
</comment>
<accession>A0ABC8RJM1</accession>
<proteinExistence type="inferred from homology"/>
<evidence type="ECO:0000256" key="2">
    <source>
        <dbReference type="ARBA" id="ARBA00001947"/>
    </source>
</evidence>
<evidence type="ECO:0000256" key="5">
    <source>
        <dbReference type="ARBA" id="ARBA00022729"/>
    </source>
</evidence>
<feature type="domain" description="Calcineurin-like phosphoesterase" evidence="10">
    <location>
        <begin position="194"/>
        <end position="415"/>
    </location>
</feature>
<evidence type="ECO:0000256" key="6">
    <source>
        <dbReference type="ARBA" id="ARBA00022801"/>
    </source>
</evidence>
<dbReference type="SUPFAM" id="SSF49363">
    <property type="entry name" value="Purple acid phosphatase, N-terminal domain"/>
    <property type="match status" value="1"/>
</dbReference>
<gene>
    <name evidence="13" type="ORF">ILEXP_LOCUS12954</name>
</gene>
<feature type="signal peptide" evidence="9">
    <location>
        <begin position="1"/>
        <end position="25"/>
    </location>
</feature>
<dbReference type="InterPro" id="IPR008963">
    <property type="entry name" value="Purple_acid_Pase-like_N"/>
</dbReference>
<name>A0ABC8RJM1_9AQUA</name>
<dbReference type="InterPro" id="IPR004843">
    <property type="entry name" value="Calcineurin-like_PHP"/>
</dbReference>